<dbReference type="AlphaFoldDB" id="A0AAE0U6W9"/>
<keyword evidence="2" id="KW-0812">Transmembrane</keyword>
<feature type="transmembrane region" description="Helical" evidence="2">
    <location>
        <begin position="38"/>
        <end position="57"/>
    </location>
</feature>
<protein>
    <submittedName>
        <fullName evidence="3">Uncharacterized protein</fullName>
    </submittedName>
</protein>
<dbReference type="EMBL" id="JAULSW010000001">
    <property type="protein sequence ID" value="KAK3393233.1"/>
    <property type="molecule type" value="Genomic_DNA"/>
</dbReference>
<name>A0AAE0U6W9_9PEZI</name>
<evidence type="ECO:0000313" key="4">
    <source>
        <dbReference type="Proteomes" id="UP001285441"/>
    </source>
</evidence>
<gene>
    <name evidence="3" type="ORF">B0H63DRAFT_14022</name>
</gene>
<reference evidence="3" key="2">
    <citation type="submission" date="2023-06" db="EMBL/GenBank/DDBJ databases">
        <authorList>
            <consortium name="Lawrence Berkeley National Laboratory"/>
            <person name="Haridas S."/>
            <person name="Hensen N."/>
            <person name="Bonometti L."/>
            <person name="Westerberg I."/>
            <person name="Brannstrom I.O."/>
            <person name="Guillou S."/>
            <person name="Cros-Aarteil S."/>
            <person name="Calhoun S."/>
            <person name="Kuo A."/>
            <person name="Mondo S."/>
            <person name="Pangilinan J."/>
            <person name="Riley R."/>
            <person name="LaButti K."/>
            <person name="Andreopoulos B."/>
            <person name="Lipzen A."/>
            <person name="Chen C."/>
            <person name="Yanf M."/>
            <person name="Daum C."/>
            <person name="Ng V."/>
            <person name="Clum A."/>
            <person name="Steindorff A."/>
            <person name="Ohm R."/>
            <person name="Martin F."/>
            <person name="Silar P."/>
            <person name="Natvig D."/>
            <person name="Lalanne C."/>
            <person name="Gautier V."/>
            <person name="Ament-velasquez S.L."/>
            <person name="Kruys A."/>
            <person name="Hutchinson M.I."/>
            <person name="Powell A.J."/>
            <person name="Barry K."/>
            <person name="Miller A.N."/>
            <person name="Grigoriev I.V."/>
            <person name="Debuchy R."/>
            <person name="Gladieux P."/>
            <person name="Thoren M.H."/>
            <person name="Johannesson H."/>
        </authorList>
    </citation>
    <scope>NUCLEOTIDE SEQUENCE</scope>
    <source>
        <strain evidence="3">CBS 232.78</strain>
    </source>
</reference>
<keyword evidence="4" id="KW-1185">Reference proteome</keyword>
<reference evidence="3" key="1">
    <citation type="journal article" date="2023" name="Mol. Phylogenet. Evol.">
        <title>Genome-scale phylogeny and comparative genomics of the fungal order Sordariales.</title>
        <authorList>
            <person name="Hensen N."/>
            <person name="Bonometti L."/>
            <person name="Westerberg I."/>
            <person name="Brannstrom I.O."/>
            <person name="Guillou S."/>
            <person name="Cros-Aarteil S."/>
            <person name="Calhoun S."/>
            <person name="Haridas S."/>
            <person name="Kuo A."/>
            <person name="Mondo S."/>
            <person name="Pangilinan J."/>
            <person name="Riley R."/>
            <person name="LaButti K."/>
            <person name="Andreopoulos B."/>
            <person name="Lipzen A."/>
            <person name="Chen C."/>
            <person name="Yan M."/>
            <person name="Daum C."/>
            <person name="Ng V."/>
            <person name="Clum A."/>
            <person name="Steindorff A."/>
            <person name="Ohm R.A."/>
            <person name="Martin F."/>
            <person name="Silar P."/>
            <person name="Natvig D.O."/>
            <person name="Lalanne C."/>
            <person name="Gautier V."/>
            <person name="Ament-Velasquez S.L."/>
            <person name="Kruys A."/>
            <person name="Hutchinson M.I."/>
            <person name="Powell A.J."/>
            <person name="Barry K."/>
            <person name="Miller A.N."/>
            <person name="Grigoriev I.V."/>
            <person name="Debuchy R."/>
            <person name="Gladieux P."/>
            <person name="Hiltunen Thoren M."/>
            <person name="Johannesson H."/>
        </authorList>
    </citation>
    <scope>NUCLEOTIDE SEQUENCE</scope>
    <source>
        <strain evidence="3">CBS 232.78</strain>
    </source>
</reference>
<feature type="compositionally biased region" description="Pro residues" evidence="1">
    <location>
        <begin position="101"/>
        <end position="112"/>
    </location>
</feature>
<proteinExistence type="predicted"/>
<organism evidence="3 4">
    <name type="scientific">Podospora didyma</name>
    <dbReference type="NCBI Taxonomy" id="330526"/>
    <lineage>
        <taxon>Eukaryota</taxon>
        <taxon>Fungi</taxon>
        <taxon>Dikarya</taxon>
        <taxon>Ascomycota</taxon>
        <taxon>Pezizomycotina</taxon>
        <taxon>Sordariomycetes</taxon>
        <taxon>Sordariomycetidae</taxon>
        <taxon>Sordariales</taxon>
        <taxon>Podosporaceae</taxon>
        <taxon>Podospora</taxon>
    </lineage>
</organism>
<feature type="region of interest" description="Disordered" evidence="1">
    <location>
        <begin position="92"/>
        <end position="112"/>
    </location>
</feature>
<keyword evidence="2" id="KW-1133">Transmembrane helix</keyword>
<evidence type="ECO:0000256" key="1">
    <source>
        <dbReference type="SAM" id="MobiDB-lite"/>
    </source>
</evidence>
<sequence>MPTVLGGCSITTLLLLTSMTCVSVSLQLLLIISPSATLLKHGVLIAETLNPILLILFPHWFSITRSRLFLGRVRFGTFRYLFKIRRAGRKGLAKWGTPPHRLSPPPPAAATT</sequence>
<feature type="transmembrane region" description="Helical" evidence="2">
    <location>
        <begin position="12"/>
        <end position="32"/>
    </location>
</feature>
<evidence type="ECO:0000256" key="2">
    <source>
        <dbReference type="SAM" id="Phobius"/>
    </source>
</evidence>
<keyword evidence="2" id="KW-0472">Membrane</keyword>
<dbReference type="Proteomes" id="UP001285441">
    <property type="component" value="Unassembled WGS sequence"/>
</dbReference>
<evidence type="ECO:0000313" key="3">
    <source>
        <dbReference type="EMBL" id="KAK3393233.1"/>
    </source>
</evidence>
<accession>A0AAE0U6W9</accession>
<comment type="caution">
    <text evidence="3">The sequence shown here is derived from an EMBL/GenBank/DDBJ whole genome shotgun (WGS) entry which is preliminary data.</text>
</comment>